<dbReference type="EMBL" id="JAPFFI010000013">
    <property type="protein sequence ID" value="KAJ6370853.1"/>
    <property type="molecule type" value="Genomic_DNA"/>
</dbReference>
<gene>
    <name evidence="1" type="ORF">OIU77_001374</name>
</gene>
<name>A0ABQ9B180_9ROSI</name>
<accession>A0ABQ9B180</accession>
<proteinExistence type="predicted"/>
<evidence type="ECO:0000313" key="1">
    <source>
        <dbReference type="EMBL" id="KAJ6370853.1"/>
    </source>
</evidence>
<organism evidence="1 2">
    <name type="scientific">Salix suchowensis</name>
    <dbReference type="NCBI Taxonomy" id="1278906"/>
    <lineage>
        <taxon>Eukaryota</taxon>
        <taxon>Viridiplantae</taxon>
        <taxon>Streptophyta</taxon>
        <taxon>Embryophyta</taxon>
        <taxon>Tracheophyta</taxon>
        <taxon>Spermatophyta</taxon>
        <taxon>Magnoliopsida</taxon>
        <taxon>eudicotyledons</taxon>
        <taxon>Gunneridae</taxon>
        <taxon>Pentapetalae</taxon>
        <taxon>rosids</taxon>
        <taxon>fabids</taxon>
        <taxon>Malpighiales</taxon>
        <taxon>Salicaceae</taxon>
        <taxon>Saliceae</taxon>
        <taxon>Salix</taxon>
    </lineage>
</organism>
<dbReference type="Proteomes" id="UP001141253">
    <property type="component" value="Chromosome 17"/>
</dbReference>
<reference evidence="1" key="1">
    <citation type="submission" date="2022-10" db="EMBL/GenBank/DDBJ databases">
        <authorList>
            <person name="Hyden B.L."/>
            <person name="Feng K."/>
            <person name="Yates T."/>
            <person name="Jawdy S."/>
            <person name="Smart L.B."/>
            <person name="Muchero W."/>
        </authorList>
    </citation>
    <scope>NUCLEOTIDE SEQUENCE</scope>
    <source>
        <tissue evidence="1">Shoot tip</tissue>
    </source>
</reference>
<keyword evidence="2" id="KW-1185">Reference proteome</keyword>
<comment type="caution">
    <text evidence="1">The sequence shown here is derived from an EMBL/GenBank/DDBJ whole genome shotgun (WGS) entry which is preliminary data.</text>
</comment>
<evidence type="ECO:0000313" key="2">
    <source>
        <dbReference type="Proteomes" id="UP001141253"/>
    </source>
</evidence>
<sequence length="44" mass="4972">MTIPRLQPPVARKEIYGSLALSSDSSSSELLEETYEWLWTSDLA</sequence>
<reference evidence="1" key="2">
    <citation type="journal article" date="2023" name="Int. J. Mol. Sci.">
        <title>De Novo Assembly and Annotation of 11 Diverse Shrub Willow (Salix) Genomes Reveals Novel Gene Organization in Sex-Linked Regions.</title>
        <authorList>
            <person name="Hyden B."/>
            <person name="Feng K."/>
            <person name="Yates T.B."/>
            <person name="Jawdy S."/>
            <person name="Cereghino C."/>
            <person name="Smart L.B."/>
            <person name="Muchero W."/>
        </authorList>
    </citation>
    <scope>NUCLEOTIDE SEQUENCE</scope>
    <source>
        <tissue evidence="1">Shoot tip</tissue>
    </source>
</reference>
<protein>
    <submittedName>
        <fullName evidence="1">Uncharacterized protein</fullName>
    </submittedName>
</protein>